<dbReference type="SUPFAM" id="SSF89155">
    <property type="entry name" value="TorD-like"/>
    <property type="match status" value="1"/>
</dbReference>
<dbReference type="InterPro" id="IPR036411">
    <property type="entry name" value="TorD-like_sf"/>
</dbReference>
<dbReference type="GO" id="GO:0042128">
    <property type="term" value="P:nitrate assimilation"/>
    <property type="evidence" value="ECO:0007669"/>
    <property type="project" value="UniProtKB-KW"/>
</dbReference>
<evidence type="ECO:0000256" key="1">
    <source>
        <dbReference type="ARBA" id="ARBA00023063"/>
    </source>
</evidence>
<name>B9E9D4_MACCJ</name>
<dbReference type="STRING" id="458233.MCCL_0138"/>
<dbReference type="Gene3D" id="1.10.3480.10">
    <property type="entry name" value="TorD-like"/>
    <property type="match status" value="1"/>
</dbReference>
<dbReference type="GO" id="GO:0051131">
    <property type="term" value="P:chaperone-mediated protein complex assembly"/>
    <property type="evidence" value="ECO:0007669"/>
    <property type="project" value="InterPro"/>
</dbReference>
<dbReference type="KEGG" id="mcl:MCCL_0138"/>
<protein>
    <submittedName>
        <fullName evidence="2">Respiratory nitrate reductase delta chain</fullName>
    </submittedName>
</protein>
<dbReference type="PANTHER" id="PTHR43680:SF2">
    <property type="entry name" value="NITRATE REDUCTASE MOLYBDENUM COFACTOR ASSEMBLY CHAPERONE NARJ"/>
    <property type="match status" value="1"/>
</dbReference>
<organism evidence="2 3">
    <name type="scientific">Macrococcus caseolyticus (strain JCSC5402)</name>
    <name type="common">Macrococcoides caseolyticum</name>
    <dbReference type="NCBI Taxonomy" id="458233"/>
    <lineage>
        <taxon>Bacteria</taxon>
        <taxon>Bacillati</taxon>
        <taxon>Bacillota</taxon>
        <taxon>Bacilli</taxon>
        <taxon>Bacillales</taxon>
        <taxon>Staphylococcaceae</taxon>
        <taxon>Macrococcoides</taxon>
    </lineage>
</organism>
<dbReference type="AlphaFoldDB" id="B9E9D4"/>
<dbReference type="EMBL" id="AP009484">
    <property type="protein sequence ID" value="BAH16845.1"/>
    <property type="molecule type" value="Genomic_DNA"/>
</dbReference>
<proteinExistence type="predicted"/>
<dbReference type="NCBIfam" id="TIGR00684">
    <property type="entry name" value="narJ"/>
    <property type="match status" value="1"/>
</dbReference>
<dbReference type="GO" id="GO:0051082">
    <property type="term" value="F:unfolded protein binding"/>
    <property type="evidence" value="ECO:0007669"/>
    <property type="project" value="InterPro"/>
</dbReference>
<sequence>MITSVQIVMVVDQYLLVSLVKKFMKITSTEAFGVIDLNKLYDYKRAFGFFSHQLVYPEKLNFHPREFDGVFAEDHPAYEAVNQYWNNMHEISLSEIQEVYTSTFDFEKKTTLYMTYVKFEDKKERGQMLARLKVLYEMFGLEMPSSELSDFLPLMCEFIYAADWRGDERAEESMGLLLMVIEDGTYNLLQALDHIKSPYYHLILAIRETCKACLIKDENEVTLNG</sequence>
<dbReference type="eggNOG" id="COG2180">
    <property type="taxonomic scope" value="Bacteria"/>
</dbReference>
<reference evidence="2 3" key="1">
    <citation type="journal article" date="2009" name="J. Bacteriol.">
        <title>Complete genome sequence of Macrococcus caseolyticus strain JCSCS5402, reflecting the ancestral genome of the human-pathogenic staphylococci.</title>
        <authorList>
            <person name="Baba T."/>
            <person name="Kuwahara-Arai K."/>
            <person name="Uchiyama I."/>
            <person name="Takeuchi F."/>
            <person name="Ito T."/>
            <person name="Hiramatsu K."/>
        </authorList>
    </citation>
    <scope>NUCLEOTIDE SEQUENCE [LARGE SCALE GENOMIC DNA]</scope>
    <source>
        <strain evidence="2 3">JCSC5402</strain>
    </source>
</reference>
<gene>
    <name evidence="2" type="primary">narJ</name>
    <name evidence="2" type="ordered locus">MCCL_0138</name>
</gene>
<dbReference type="HOGENOM" id="CLU_084469_3_0_9"/>
<dbReference type="InterPro" id="IPR020945">
    <property type="entry name" value="DMSO/NO3_reduct_chaperone"/>
</dbReference>
<dbReference type="Pfam" id="PF02613">
    <property type="entry name" value="Nitrate_red_del"/>
    <property type="match status" value="1"/>
</dbReference>
<dbReference type="GO" id="GO:0016530">
    <property type="term" value="F:metallochaperone activity"/>
    <property type="evidence" value="ECO:0007669"/>
    <property type="project" value="TreeGrafter"/>
</dbReference>
<evidence type="ECO:0000313" key="2">
    <source>
        <dbReference type="EMBL" id="BAH16845.1"/>
    </source>
</evidence>
<dbReference type="InterPro" id="IPR003765">
    <property type="entry name" value="NO3_reductase_chaperone_NarJ"/>
</dbReference>
<dbReference type="Proteomes" id="UP000001383">
    <property type="component" value="Chromosome"/>
</dbReference>
<evidence type="ECO:0000313" key="3">
    <source>
        <dbReference type="Proteomes" id="UP000001383"/>
    </source>
</evidence>
<keyword evidence="1" id="KW-0534">Nitrate assimilation</keyword>
<accession>B9E9D4</accession>
<dbReference type="PANTHER" id="PTHR43680">
    <property type="entry name" value="NITRATE REDUCTASE MOLYBDENUM COFACTOR ASSEMBLY CHAPERONE"/>
    <property type="match status" value="1"/>
</dbReference>